<dbReference type="RefSeq" id="WP_116467704.1">
    <property type="nucleotide sequence ID" value="NZ_QENQ01000001.1"/>
</dbReference>
<feature type="active site" description="Nucleophile" evidence="6">
    <location>
        <position position="119"/>
    </location>
</feature>
<dbReference type="OrthoDB" id="9785497at2"/>
<evidence type="ECO:0000256" key="5">
    <source>
        <dbReference type="ARBA" id="ARBA00048488"/>
    </source>
</evidence>
<evidence type="ECO:0000313" key="9">
    <source>
        <dbReference type="Proteomes" id="UP000245890"/>
    </source>
</evidence>
<evidence type="ECO:0000256" key="3">
    <source>
        <dbReference type="ARBA" id="ARBA00022833"/>
    </source>
</evidence>
<dbReference type="SUPFAM" id="SSF51316">
    <property type="entry name" value="Mss4-like"/>
    <property type="match status" value="1"/>
</dbReference>
<dbReference type="Proteomes" id="UP000245890">
    <property type="component" value="Unassembled WGS sequence"/>
</dbReference>
<keyword evidence="9" id="KW-1185">Reference proteome</keyword>
<feature type="binding site" evidence="6">
    <location>
        <position position="99"/>
    </location>
    <ligand>
        <name>Zn(2+)</name>
        <dbReference type="ChEBI" id="CHEBI:29105"/>
    </ligand>
</feature>
<dbReference type="InterPro" id="IPR011057">
    <property type="entry name" value="Mss4-like_sf"/>
</dbReference>
<dbReference type="PANTHER" id="PTHR10173:SF52">
    <property type="entry name" value="METHIONINE-R-SULFOXIDE REDUCTASE B1"/>
    <property type="match status" value="1"/>
</dbReference>
<dbReference type="EMBL" id="QENQ01000001">
    <property type="protein sequence ID" value="PVX28252.1"/>
    <property type="molecule type" value="Genomic_DNA"/>
</dbReference>
<comment type="caution">
    <text evidence="8">The sequence shown here is derived from an EMBL/GenBank/DDBJ whole genome shotgun (WGS) entry which is preliminary data.</text>
</comment>
<dbReference type="EC" id="1.8.4.12" evidence="6"/>
<dbReference type="HAMAP" id="MF_01400">
    <property type="entry name" value="MsrB"/>
    <property type="match status" value="1"/>
</dbReference>
<evidence type="ECO:0000313" key="8">
    <source>
        <dbReference type="EMBL" id="PVX28252.1"/>
    </source>
</evidence>
<sequence length="137" mass="15201">MEHLNLSESEWRKRLSPQQYHVLREAGTERAFSGHFNDNKADGIYRCAGCQLDLFDSVDKYDSGSGWPSFTQPIAPDHVSEHADVSHGMRRVEVRCARCDGHLGHVFPDGPPPTGLRYCMNSVSLDFRPRAAGGSAA</sequence>
<comment type="catalytic activity">
    <reaction evidence="5 6">
        <text>L-methionyl-[protein] + [thioredoxin]-disulfide + H2O = L-methionyl-(R)-S-oxide-[protein] + [thioredoxin]-dithiol</text>
        <dbReference type="Rhea" id="RHEA:24164"/>
        <dbReference type="Rhea" id="RHEA-COMP:10698"/>
        <dbReference type="Rhea" id="RHEA-COMP:10700"/>
        <dbReference type="Rhea" id="RHEA-COMP:12313"/>
        <dbReference type="Rhea" id="RHEA-COMP:12314"/>
        <dbReference type="ChEBI" id="CHEBI:15377"/>
        <dbReference type="ChEBI" id="CHEBI:16044"/>
        <dbReference type="ChEBI" id="CHEBI:29950"/>
        <dbReference type="ChEBI" id="CHEBI:45764"/>
        <dbReference type="ChEBI" id="CHEBI:50058"/>
        <dbReference type="EC" id="1.8.4.12"/>
    </reaction>
</comment>
<dbReference type="Pfam" id="PF01641">
    <property type="entry name" value="SelR"/>
    <property type="match status" value="1"/>
</dbReference>
<dbReference type="GO" id="GO:0005737">
    <property type="term" value="C:cytoplasm"/>
    <property type="evidence" value="ECO:0007669"/>
    <property type="project" value="TreeGrafter"/>
</dbReference>
<protein>
    <recommendedName>
        <fullName evidence="6">Peptide methionine sulfoxide reductase MsrB</fullName>
        <ecNumber evidence="6">1.8.4.12</ecNumber>
    </recommendedName>
    <alternativeName>
        <fullName evidence="6">Peptide-methionine (R)-S-oxide reductase</fullName>
    </alternativeName>
</protein>
<comment type="cofactor">
    <cofactor evidence="6">
        <name>Zn(2+)</name>
        <dbReference type="ChEBI" id="CHEBI:29105"/>
    </cofactor>
    <text evidence="6">Binds 1 zinc ion per subunit. The zinc ion is important for the structural integrity of the protein.</text>
</comment>
<gene>
    <name evidence="6 8" type="primary">msrB</name>
    <name evidence="8" type="ORF">DD559_01950</name>
</gene>
<dbReference type="InterPro" id="IPR028427">
    <property type="entry name" value="Met_Sox_Rdtase_MsrB"/>
</dbReference>
<dbReference type="GO" id="GO:0030091">
    <property type="term" value="P:protein repair"/>
    <property type="evidence" value="ECO:0007669"/>
    <property type="project" value="InterPro"/>
</dbReference>
<dbReference type="PANTHER" id="PTHR10173">
    <property type="entry name" value="METHIONINE SULFOXIDE REDUCTASE"/>
    <property type="match status" value="1"/>
</dbReference>
<dbReference type="PROSITE" id="PS51790">
    <property type="entry name" value="MSRB"/>
    <property type="match status" value="1"/>
</dbReference>
<dbReference type="GO" id="GO:0033743">
    <property type="term" value="F:peptide-methionine (R)-S-oxide reductase activity"/>
    <property type="evidence" value="ECO:0007669"/>
    <property type="project" value="UniProtKB-UniRule"/>
</dbReference>
<evidence type="ECO:0000256" key="1">
    <source>
        <dbReference type="ARBA" id="ARBA00007174"/>
    </source>
</evidence>
<organism evidence="8 9">
    <name type="scientific">Sphingomonas pokkalii</name>
    <dbReference type="NCBI Taxonomy" id="2175090"/>
    <lineage>
        <taxon>Bacteria</taxon>
        <taxon>Pseudomonadati</taxon>
        <taxon>Pseudomonadota</taxon>
        <taxon>Alphaproteobacteria</taxon>
        <taxon>Sphingomonadales</taxon>
        <taxon>Sphingomonadaceae</taxon>
        <taxon>Sphingomonas</taxon>
    </lineage>
</organism>
<feature type="binding site" evidence="6">
    <location>
        <position position="50"/>
    </location>
    <ligand>
        <name>Zn(2+)</name>
        <dbReference type="ChEBI" id="CHEBI:29105"/>
    </ligand>
</feature>
<name>A0A2U0SA47_9SPHN</name>
<evidence type="ECO:0000256" key="4">
    <source>
        <dbReference type="ARBA" id="ARBA00023002"/>
    </source>
</evidence>
<dbReference type="InterPro" id="IPR002579">
    <property type="entry name" value="Met_Sox_Rdtase_MsrB_dom"/>
</dbReference>
<proteinExistence type="inferred from homology"/>
<keyword evidence="3 6" id="KW-0862">Zinc</keyword>
<dbReference type="AlphaFoldDB" id="A0A2U0SA47"/>
<dbReference type="GO" id="GO:0006979">
    <property type="term" value="P:response to oxidative stress"/>
    <property type="evidence" value="ECO:0007669"/>
    <property type="project" value="InterPro"/>
</dbReference>
<evidence type="ECO:0000256" key="2">
    <source>
        <dbReference type="ARBA" id="ARBA00022723"/>
    </source>
</evidence>
<feature type="domain" description="MsrB" evidence="7">
    <location>
        <begin position="8"/>
        <end position="130"/>
    </location>
</feature>
<evidence type="ECO:0000259" key="7">
    <source>
        <dbReference type="PROSITE" id="PS51790"/>
    </source>
</evidence>
<evidence type="ECO:0000256" key="6">
    <source>
        <dbReference type="HAMAP-Rule" id="MF_01400"/>
    </source>
</evidence>
<keyword evidence="2 6" id="KW-0479">Metal-binding</keyword>
<dbReference type="FunFam" id="2.170.150.20:FF:000001">
    <property type="entry name" value="Peptide methionine sulfoxide reductase MsrB"/>
    <property type="match status" value="1"/>
</dbReference>
<comment type="similarity">
    <text evidence="1 6">Belongs to the MsrB Met sulfoxide reductase family.</text>
</comment>
<reference evidence="8 9" key="1">
    <citation type="submission" date="2018-05" db="EMBL/GenBank/DDBJ databases">
        <title>Description of Sphingomonas pokkalii sp nov, isolated from the rhizosphere of saline tolerant pokkali rice and its draft genome analysis.</title>
        <authorList>
            <person name="Menon R."/>
            <person name="Kumari S."/>
            <person name="Rameshkumar N."/>
        </authorList>
    </citation>
    <scope>NUCLEOTIDE SEQUENCE [LARGE SCALE GENOMIC DNA]</scope>
    <source>
        <strain evidence="8 9">L3B27</strain>
    </source>
</reference>
<feature type="binding site" evidence="6">
    <location>
        <position position="47"/>
    </location>
    <ligand>
        <name>Zn(2+)</name>
        <dbReference type="ChEBI" id="CHEBI:29105"/>
    </ligand>
</feature>
<dbReference type="GO" id="GO:0008270">
    <property type="term" value="F:zinc ion binding"/>
    <property type="evidence" value="ECO:0007669"/>
    <property type="project" value="UniProtKB-UniRule"/>
</dbReference>
<dbReference type="NCBIfam" id="TIGR00357">
    <property type="entry name" value="peptide-methionine (R)-S-oxide reductase MsrB"/>
    <property type="match status" value="1"/>
</dbReference>
<keyword evidence="4 6" id="KW-0560">Oxidoreductase</keyword>
<dbReference type="Gene3D" id="2.170.150.20">
    <property type="entry name" value="Peptide methionine sulfoxide reductase"/>
    <property type="match status" value="1"/>
</dbReference>
<accession>A0A2U0SA47</accession>
<feature type="binding site" evidence="6">
    <location>
        <position position="96"/>
    </location>
    <ligand>
        <name>Zn(2+)</name>
        <dbReference type="ChEBI" id="CHEBI:29105"/>
    </ligand>
</feature>